<dbReference type="Proteomes" id="UP000199408">
    <property type="component" value="Unassembled WGS sequence"/>
</dbReference>
<reference evidence="3" key="1">
    <citation type="submission" date="2016-06" db="EMBL/GenBank/DDBJ databases">
        <authorList>
            <person name="Varghese N."/>
        </authorList>
    </citation>
    <scope>NUCLEOTIDE SEQUENCE [LARGE SCALE GENOMIC DNA]</scope>
    <source>
        <strain evidence="3">DSM 43171</strain>
    </source>
</reference>
<sequence length="104" mass="11414">MSVEGFWKVAVATPFGTRRTELELFTKDGALQGISRGEKETLTLKDLRLEGDRLSWYQSITKPMRMDLVFDVVVDGDEMTGTARGGPMPAAKVSGHRETAAQPA</sequence>
<dbReference type="OrthoDB" id="5145750at2"/>
<dbReference type="STRING" id="47864.GA0070560_11333"/>
<organism evidence="2 3">
    <name type="scientific">Micromonospora halophytica</name>
    <dbReference type="NCBI Taxonomy" id="47864"/>
    <lineage>
        <taxon>Bacteria</taxon>
        <taxon>Bacillati</taxon>
        <taxon>Actinomycetota</taxon>
        <taxon>Actinomycetes</taxon>
        <taxon>Micromonosporales</taxon>
        <taxon>Micromonosporaceae</taxon>
        <taxon>Micromonospora</taxon>
    </lineage>
</organism>
<keyword evidence="3" id="KW-1185">Reference proteome</keyword>
<accession>A0A1C5IKW4</accession>
<evidence type="ECO:0000313" key="2">
    <source>
        <dbReference type="EMBL" id="SCG58945.1"/>
    </source>
</evidence>
<dbReference type="RefSeq" id="WP_091298599.1">
    <property type="nucleotide sequence ID" value="NZ_FMDN01000013.1"/>
</dbReference>
<protein>
    <submittedName>
        <fullName evidence="2">Uncharacterized protein</fullName>
    </submittedName>
</protein>
<feature type="compositionally biased region" description="Basic and acidic residues" evidence="1">
    <location>
        <begin position="95"/>
        <end position="104"/>
    </location>
</feature>
<dbReference type="EMBL" id="FMDN01000013">
    <property type="protein sequence ID" value="SCG58945.1"/>
    <property type="molecule type" value="Genomic_DNA"/>
</dbReference>
<proteinExistence type="predicted"/>
<evidence type="ECO:0000256" key="1">
    <source>
        <dbReference type="SAM" id="MobiDB-lite"/>
    </source>
</evidence>
<feature type="region of interest" description="Disordered" evidence="1">
    <location>
        <begin position="81"/>
        <end position="104"/>
    </location>
</feature>
<gene>
    <name evidence="2" type="ORF">GA0070560_11333</name>
</gene>
<evidence type="ECO:0000313" key="3">
    <source>
        <dbReference type="Proteomes" id="UP000199408"/>
    </source>
</evidence>
<name>A0A1C5IKW4_9ACTN</name>
<dbReference type="AlphaFoldDB" id="A0A1C5IKW4"/>